<feature type="transmembrane region" description="Helical" evidence="1">
    <location>
        <begin position="380"/>
        <end position="398"/>
    </location>
</feature>
<reference evidence="4" key="1">
    <citation type="submission" date="2011-05" db="EMBL/GenBank/DDBJ databases">
        <title>Complete sequence of Desulfotomaculum ruminis DSM 2154.</title>
        <authorList>
            <person name="Lucas S."/>
            <person name="Copeland A."/>
            <person name="Lapidus A."/>
            <person name="Cheng J.-F."/>
            <person name="Goodwin L."/>
            <person name="Pitluck S."/>
            <person name="Lu M."/>
            <person name="Detter J.C."/>
            <person name="Han C."/>
            <person name="Tapia R."/>
            <person name="Land M."/>
            <person name="Hauser L."/>
            <person name="Kyrpides N."/>
            <person name="Ivanova N."/>
            <person name="Mikhailova N."/>
            <person name="Pagani I."/>
            <person name="Stams A.J.M."/>
            <person name="Plugge C.M."/>
            <person name="Muyzer G."/>
            <person name="Kuever J."/>
            <person name="Parshina S.N."/>
            <person name="Ivanova A.E."/>
            <person name="Nazina T.N."/>
            <person name="Brambilla E."/>
            <person name="Spring S."/>
            <person name="Klenk H.-P."/>
            <person name="Woyke T."/>
        </authorList>
    </citation>
    <scope>NUCLEOTIDE SEQUENCE [LARGE SCALE GENOMIC DNA]</scope>
    <source>
        <strain evidence="4">ATCC 23193 / DSM 2154 / NCIB 8452 / DL</strain>
    </source>
</reference>
<dbReference type="eggNOG" id="COG0577">
    <property type="taxonomic scope" value="Bacteria"/>
</dbReference>
<dbReference type="AlphaFoldDB" id="F6DL33"/>
<evidence type="ECO:0000256" key="1">
    <source>
        <dbReference type="SAM" id="Phobius"/>
    </source>
</evidence>
<accession>F6DL33</accession>
<keyword evidence="1" id="KW-0472">Membrane</keyword>
<dbReference type="PANTHER" id="PTHR30572:SF4">
    <property type="entry name" value="ABC TRANSPORTER PERMEASE YTRF"/>
    <property type="match status" value="1"/>
</dbReference>
<proteinExistence type="predicted"/>
<reference evidence="3 4" key="2">
    <citation type="journal article" date="2012" name="Stand. Genomic Sci.">
        <title>Complete genome sequence of the sulfate-reducing firmicute Desulfotomaculum ruminis type strain (DL(T)).</title>
        <authorList>
            <person name="Spring S."/>
            <person name="Visser M."/>
            <person name="Lu M."/>
            <person name="Copeland A."/>
            <person name="Lapidus A."/>
            <person name="Lucas S."/>
            <person name="Cheng J.F."/>
            <person name="Han C."/>
            <person name="Tapia R."/>
            <person name="Goodwin L.A."/>
            <person name="Pitluck S."/>
            <person name="Ivanova N."/>
            <person name="Land M."/>
            <person name="Hauser L."/>
            <person name="Larimer F."/>
            <person name="Rohde M."/>
            <person name="Goker M."/>
            <person name="Detter J.C."/>
            <person name="Kyrpides N.C."/>
            <person name="Woyke T."/>
            <person name="Schaap P.J."/>
            <person name="Plugge C.M."/>
            <person name="Muyzer G."/>
            <person name="Kuever J."/>
            <person name="Pereira I.A."/>
            <person name="Parshina S.N."/>
            <person name="Bernier-Latmani R."/>
            <person name="Stams A.J."/>
            <person name="Klenk H.P."/>
        </authorList>
    </citation>
    <scope>NUCLEOTIDE SEQUENCE [LARGE SCALE GENOMIC DNA]</scope>
    <source>
        <strain evidence="4">ATCC 23193 / DSM 2154 / NCIB 8452 / DL</strain>
    </source>
</reference>
<feature type="transmembrane region" description="Helical" evidence="1">
    <location>
        <begin position="301"/>
        <end position="322"/>
    </location>
</feature>
<keyword evidence="1" id="KW-1133">Transmembrane helix</keyword>
<dbReference type="Pfam" id="PF12704">
    <property type="entry name" value="MacB_PCD"/>
    <property type="match status" value="1"/>
</dbReference>
<dbReference type="InterPro" id="IPR050250">
    <property type="entry name" value="Macrolide_Exporter_MacB"/>
</dbReference>
<protein>
    <recommendedName>
        <fullName evidence="2">MacB-like periplasmic core domain-containing protein</fullName>
    </recommendedName>
</protein>
<organism evidence="3 4">
    <name type="scientific">Desulforamulus ruminis (strain ATCC 23193 / DSM 2154 / NCIMB 8452 / DL)</name>
    <name type="common">Desulfotomaculum ruminis</name>
    <dbReference type="NCBI Taxonomy" id="696281"/>
    <lineage>
        <taxon>Bacteria</taxon>
        <taxon>Bacillati</taxon>
        <taxon>Bacillota</taxon>
        <taxon>Clostridia</taxon>
        <taxon>Eubacteriales</taxon>
        <taxon>Peptococcaceae</taxon>
        <taxon>Desulforamulus</taxon>
    </lineage>
</organism>
<dbReference type="PANTHER" id="PTHR30572">
    <property type="entry name" value="MEMBRANE COMPONENT OF TRANSPORTER-RELATED"/>
    <property type="match status" value="1"/>
</dbReference>
<dbReference type="HOGENOM" id="CLU_046251_0_0_9"/>
<dbReference type="EMBL" id="CP002780">
    <property type="protein sequence ID" value="AEG58342.1"/>
    <property type="molecule type" value="Genomic_DNA"/>
</dbReference>
<sequence length="480" mass="53626">MKPAKSAYPAYLMLALGLLVLTWSTVLGSSLPAKLADLGGLHKTNKITATWLSNANQPEEGSFSLKDMRQLTQYNLRDYDLAYAMEASTSAAYQKNQSQAQVLGVNDRYDQFHHINLRSGCFLTFEQENQQVAVIDEGLAQALFQNCNVVGRKIELYGREFKITGVAWTDHSLIGTLTDRGYGTVYIPVKILLELKADSRITSLEVETRDAGTTGLNAAVLETALASIGQDPANYKIIDYNVAGLLMEQENLLRNFVAGTVTMVMVFSLLSRKIRGIYHFCRLRLRDKYWSEMIKGDAARLVLSMAEVLALVAVLLLLWKLIRFTLYIPPENIPNELIDVSFWADLIKKGIQTRMQSAGYAAPPGEIQLNILNTIQNWNLFLNLFLGWPLFLLGLYQIKLLQEKLFKVEVFCVVFMLTALSLGTALLWIIKMPPVIETGEVLLVFSSVFLTVVTKINKGTGMSPTNRRAADGEFISEKSS</sequence>
<dbReference type="Proteomes" id="UP000009234">
    <property type="component" value="Chromosome"/>
</dbReference>
<feature type="transmembrane region" description="Helical" evidence="1">
    <location>
        <begin position="436"/>
        <end position="453"/>
    </location>
</feature>
<dbReference type="GO" id="GO:0005886">
    <property type="term" value="C:plasma membrane"/>
    <property type="evidence" value="ECO:0007669"/>
    <property type="project" value="TreeGrafter"/>
</dbReference>
<feature type="transmembrane region" description="Helical" evidence="1">
    <location>
        <begin position="410"/>
        <end position="430"/>
    </location>
</feature>
<dbReference type="STRING" id="696281.Desru_0037"/>
<evidence type="ECO:0000313" key="4">
    <source>
        <dbReference type="Proteomes" id="UP000009234"/>
    </source>
</evidence>
<evidence type="ECO:0000259" key="2">
    <source>
        <dbReference type="Pfam" id="PF12704"/>
    </source>
</evidence>
<keyword evidence="1" id="KW-0812">Transmembrane</keyword>
<dbReference type="RefSeq" id="WP_013840124.1">
    <property type="nucleotide sequence ID" value="NC_015589.1"/>
</dbReference>
<gene>
    <name evidence="3" type="ordered locus">Desru_0037</name>
</gene>
<evidence type="ECO:0000313" key="3">
    <source>
        <dbReference type="EMBL" id="AEG58342.1"/>
    </source>
</evidence>
<name>F6DL33_DESRL</name>
<dbReference type="KEGG" id="dru:Desru_0037"/>
<feature type="transmembrane region" description="Helical" evidence="1">
    <location>
        <begin position="252"/>
        <end position="270"/>
    </location>
</feature>
<dbReference type="InterPro" id="IPR025857">
    <property type="entry name" value="MacB_PCD"/>
</dbReference>
<feature type="domain" description="MacB-like periplasmic core" evidence="2">
    <location>
        <begin position="42"/>
        <end position="212"/>
    </location>
</feature>
<keyword evidence="4" id="KW-1185">Reference proteome</keyword>
<dbReference type="GO" id="GO:0022857">
    <property type="term" value="F:transmembrane transporter activity"/>
    <property type="evidence" value="ECO:0007669"/>
    <property type="project" value="TreeGrafter"/>
</dbReference>